<evidence type="ECO:0000256" key="3">
    <source>
        <dbReference type="ARBA" id="ARBA00022475"/>
    </source>
</evidence>
<dbReference type="Proteomes" id="UP000649259">
    <property type="component" value="Unassembled WGS sequence"/>
</dbReference>
<dbReference type="Pfam" id="PF07690">
    <property type="entry name" value="MFS_1"/>
    <property type="match status" value="1"/>
</dbReference>
<evidence type="ECO:0000313" key="11">
    <source>
        <dbReference type="EMBL" id="GHI64853.1"/>
    </source>
</evidence>
<evidence type="ECO:0000256" key="2">
    <source>
        <dbReference type="ARBA" id="ARBA00022448"/>
    </source>
</evidence>
<feature type="transmembrane region" description="Helical" evidence="9">
    <location>
        <begin position="175"/>
        <end position="195"/>
    </location>
</feature>
<evidence type="ECO:0000256" key="7">
    <source>
        <dbReference type="ARBA" id="ARBA00023251"/>
    </source>
</evidence>
<feature type="compositionally biased region" description="Basic and acidic residues" evidence="8">
    <location>
        <begin position="575"/>
        <end position="587"/>
    </location>
</feature>
<sequence length="587" mass="60116">MPFPVRTPVDKMTGPYAKRWSALIVLCLSLLIVVMANTSLIVAAPDMTRDLGLSSSDLQWVIDGYTVPYAALMLVLGSIGDKYSRRGALLTGLLVFAGGSVMGSLVDRTELVITARAVMGIGAAVVMPATLSLLVAIFPRRERAKAITAWTATSGLAIAVGPLVAGWLLQDHAWGSTFLINVPIALVAVVGALALVPPSKAAGMGRIDYVGGLLSIVSVGSLVYATIEGPHFGWGTGPVAAAVVAAVGLAGFVAWELRHPHPMLDVRRFRTRPFSGSMLAVLFFFFGTFGAIYYATQFLQFVLDYDALETGVRLLPLAGAVFLGAAATGRLTPKLGVRAMVVAGMVIGTAGVFLLTRIDSGSTYADFLAPMLMLGFAIGLSVSPATDTIMGSFPESELGVGGGANDTALELGGSLGIAVLGSLLGTAYRDRLAELVGGNLPAAALDTAKDSVGGGLAVAERVAKDPAGGARQAQALADAVHEAFAHGVARTSLIGGIIMAAGTMIVLAVLPGRKADADVETDAGVETDADVETDAGVETDACAERTREAGAVDEAAHTSPSAPSSSPSATSSPSAERDGKYSDAASR</sequence>
<feature type="transmembrane region" description="Helical" evidence="9">
    <location>
        <begin position="150"/>
        <end position="169"/>
    </location>
</feature>
<accession>A0ABQ3S9Q1</accession>
<evidence type="ECO:0000256" key="4">
    <source>
        <dbReference type="ARBA" id="ARBA00022692"/>
    </source>
</evidence>
<feature type="transmembrane region" description="Helical" evidence="9">
    <location>
        <begin position="239"/>
        <end position="257"/>
    </location>
</feature>
<protein>
    <submittedName>
        <fullName evidence="11">MFS transporter</fullName>
    </submittedName>
</protein>
<comment type="caution">
    <text evidence="11">The sequence shown here is derived from an EMBL/GenBank/DDBJ whole genome shotgun (WGS) entry which is preliminary data.</text>
</comment>
<dbReference type="CDD" id="cd17321">
    <property type="entry name" value="MFS_MMR_MDR_like"/>
    <property type="match status" value="1"/>
</dbReference>
<feature type="region of interest" description="Disordered" evidence="8">
    <location>
        <begin position="521"/>
        <end position="587"/>
    </location>
</feature>
<evidence type="ECO:0000256" key="8">
    <source>
        <dbReference type="SAM" id="MobiDB-lite"/>
    </source>
</evidence>
<dbReference type="InterPro" id="IPR036259">
    <property type="entry name" value="MFS_trans_sf"/>
</dbReference>
<evidence type="ECO:0000313" key="12">
    <source>
        <dbReference type="Proteomes" id="UP000649259"/>
    </source>
</evidence>
<keyword evidence="3" id="KW-1003">Cell membrane</keyword>
<evidence type="ECO:0000256" key="9">
    <source>
        <dbReference type="SAM" id="Phobius"/>
    </source>
</evidence>
<dbReference type="Gene3D" id="1.20.1720.10">
    <property type="entry name" value="Multidrug resistance protein D"/>
    <property type="match status" value="1"/>
</dbReference>
<gene>
    <name evidence="11" type="ORF">Saso_65030</name>
</gene>
<feature type="transmembrane region" description="Helical" evidence="9">
    <location>
        <begin position="118"/>
        <end position="138"/>
    </location>
</feature>
<reference evidence="12" key="1">
    <citation type="submission" date="2023-07" db="EMBL/GenBank/DDBJ databases">
        <title>Whole genome shotgun sequence of Streptomyces cacaoi subsp. asoensis NBRC 13813.</title>
        <authorList>
            <person name="Komaki H."/>
            <person name="Tamura T."/>
        </authorList>
    </citation>
    <scope>NUCLEOTIDE SEQUENCE [LARGE SCALE GENOMIC DNA]</scope>
    <source>
        <strain evidence="12">NBRC 13813</strain>
    </source>
</reference>
<feature type="transmembrane region" description="Helical" evidence="9">
    <location>
        <begin position="87"/>
        <end position="106"/>
    </location>
</feature>
<feature type="transmembrane region" description="Helical" evidence="9">
    <location>
        <begin position="62"/>
        <end position="80"/>
    </location>
</feature>
<feature type="transmembrane region" description="Helical" evidence="9">
    <location>
        <begin position="278"/>
        <end position="299"/>
    </location>
</feature>
<dbReference type="InterPro" id="IPR020846">
    <property type="entry name" value="MFS_dom"/>
</dbReference>
<feature type="transmembrane region" description="Helical" evidence="9">
    <location>
        <begin position="367"/>
        <end position="386"/>
    </location>
</feature>
<dbReference type="EMBL" id="BNEB01000005">
    <property type="protein sequence ID" value="GHI64853.1"/>
    <property type="molecule type" value="Genomic_DNA"/>
</dbReference>
<dbReference type="GeneID" id="91474280"/>
<proteinExistence type="predicted"/>
<dbReference type="NCBIfam" id="TIGR00711">
    <property type="entry name" value="efflux_EmrB"/>
    <property type="match status" value="1"/>
</dbReference>
<dbReference type="InterPro" id="IPR004638">
    <property type="entry name" value="EmrB-like"/>
</dbReference>
<feature type="compositionally biased region" description="Low complexity" evidence="8">
    <location>
        <begin position="557"/>
        <end position="574"/>
    </location>
</feature>
<dbReference type="PANTHER" id="PTHR42718">
    <property type="entry name" value="MAJOR FACILITATOR SUPERFAMILY MULTIDRUG TRANSPORTER MFSC"/>
    <property type="match status" value="1"/>
</dbReference>
<feature type="transmembrane region" description="Helical" evidence="9">
    <location>
        <begin position="20"/>
        <end position="42"/>
    </location>
</feature>
<feature type="transmembrane region" description="Helical" evidence="9">
    <location>
        <begin position="335"/>
        <end position="355"/>
    </location>
</feature>
<keyword evidence="12" id="KW-1185">Reference proteome</keyword>
<feature type="transmembrane region" description="Helical" evidence="9">
    <location>
        <begin position="492"/>
        <end position="510"/>
    </location>
</feature>
<evidence type="ECO:0000256" key="5">
    <source>
        <dbReference type="ARBA" id="ARBA00022989"/>
    </source>
</evidence>
<dbReference type="SUPFAM" id="SSF103473">
    <property type="entry name" value="MFS general substrate transporter"/>
    <property type="match status" value="1"/>
</dbReference>
<dbReference type="InterPro" id="IPR011701">
    <property type="entry name" value="MFS"/>
</dbReference>
<name>A0ABQ3S9Q1_9ACTN</name>
<keyword evidence="5 9" id="KW-1133">Transmembrane helix</keyword>
<evidence type="ECO:0000256" key="6">
    <source>
        <dbReference type="ARBA" id="ARBA00023136"/>
    </source>
</evidence>
<dbReference type="RefSeq" id="WP_229901552.1">
    <property type="nucleotide sequence ID" value="NZ_BMSI01000019.1"/>
</dbReference>
<feature type="compositionally biased region" description="Basic and acidic residues" evidence="8">
    <location>
        <begin position="542"/>
        <end position="556"/>
    </location>
</feature>
<comment type="subcellular location">
    <subcellularLocation>
        <location evidence="1">Cell membrane</location>
        <topology evidence="1">Multi-pass membrane protein</topology>
    </subcellularLocation>
</comment>
<feature type="compositionally biased region" description="Acidic residues" evidence="8">
    <location>
        <begin position="521"/>
        <end position="537"/>
    </location>
</feature>
<evidence type="ECO:0000256" key="1">
    <source>
        <dbReference type="ARBA" id="ARBA00004651"/>
    </source>
</evidence>
<feature type="transmembrane region" description="Helical" evidence="9">
    <location>
        <begin position="207"/>
        <end position="227"/>
    </location>
</feature>
<organism evidence="11 12">
    <name type="scientific">Streptomyces asoensis</name>
    <dbReference type="NCBI Taxonomy" id="249586"/>
    <lineage>
        <taxon>Bacteria</taxon>
        <taxon>Bacillati</taxon>
        <taxon>Actinomycetota</taxon>
        <taxon>Actinomycetes</taxon>
        <taxon>Kitasatosporales</taxon>
        <taxon>Streptomycetaceae</taxon>
        <taxon>Streptomyces</taxon>
    </lineage>
</organism>
<keyword evidence="7" id="KW-0046">Antibiotic resistance</keyword>
<feature type="domain" description="Major facilitator superfamily (MFS) profile" evidence="10">
    <location>
        <begin position="22"/>
        <end position="514"/>
    </location>
</feature>
<dbReference type="PANTHER" id="PTHR42718:SF42">
    <property type="entry name" value="EXPORT PROTEIN"/>
    <property type="match status" value="1"/>
</dbReference>
<dbReference type="PROSITE" id="PS50850">
    <property type="entry name" value="MFS"/>
    <property type="match status" value="1"/>
</dbReference>
<keyword evidence="4 9" id="KW-0812">Transmembrane</keyword>
<dbReference type="Gene3D" id="1.20.1250.20">
    <property type="entry name" value="MFS general substrate transporter like domains"/>
    <property type="match status" value="1"/>
</dbReference>
<keyword evidence="6 9" id="KW-0472">Membrane</keyword>
<keyword evidence="2" id="KW-0813">Transport</keyword>
<evidence type="ECO:0000259" key="10">
    <source>
        <dbReference type="PROSITE" id="PS50850"/>
    </source>
</evidence>